<proteinExistence type="inferred from homology"/>
<dbReference type="GO" id="GO:0003700">
    <property type="term" value="F:DNA-binding transcription factor activity"/>
    <property type="evidence" value="ECO:0007669"/>
    <property type="project" value="TreeGrafter"/>
</dbReference>
<organism evidence="11 12">
    <name type="scientific">Dorcoceras hygrometricum</name>
    <dbReference type="NCBI Taxonomy" id="472368"/>
    <lineage>
        <taxon>Eukaryota</taxon>
        <taxon>Viridiplantae</taxon>
        <taxon>Streptophyta</taxon>
        <taxon>Embryophyta</taxon>
        <taxon>Tracheophyta</taxon>
        <taxon>Spermatophyta</taxon>
        <taxon>Magnoliopsida</taxon>
        <taxon>eudicotyledons</taxon>
        <taxon>Gunneridae</taxon>
        <taxon>Pentapetalae</taxon>
        <taxon>asterids</taxon>
        <taxon>lamiids</taxon>
        <taxon>Lamiales</taxon>
        <taxon>Gesneriaceae</taxon>
        <taxon>Didymocarpoideae</taxon>
        <taxon>Trichosporeae</taxon>
        <taxon>Loxocarpinae</taxon>
        <taxon>Dorcoceras</taxon>
    </lineage>
</organism>
<sequence length="526" mass="59230">MVMKRKLVDRGEEESQLPVGEYRGHQLGLSQVQEAVDQAINPYLRSGGDDLVCSESRTYKLQFQSILPQTLFTNGRVVSDGGGPIKIVLYDSCSKSVIKSGPLSAVKVNIVVLDGDFGPDDREDWEKKDFDRKVLQSREGKRPLLTGDLVVPLKDGVGYVGEISFTDNSRWIRSGKFRLAATVHASSGEIRVREGMSNAFKVKDHRGESYQKHYPPSLDDEVWRLEKIAKDGVSHNRLAQFGLLSVKDFLRLYVMDMPSLRSVLSNISNRTWETIIRHATTCRLDNKLYLYRTLCGTGLLFDTIFRVVGVSSDGHPFESVDYNDARQMRLVEDLKQNAYKNAKDWIQVDDPSIVDNPMLLTSLGAGKLNDPSLDLQGRNFVAELEQLAMPINPDHPTESPQFNCEIGQDYSSFENPFVESSHQMQVNPTKGDFIGGFYSLLSELQLSIDPPIDNNDQVDLSAWHDNGLLLDSNNHEIISSNSRILVARNGKPQTSWCKILTVVKWRILVRRSAAAKKWEQCLYNCA</sequence>
<keyword evidence="4" id="KW-0238">DNA-binding</keyword>
<dbReference type="InterPro" id="IPR046830">
    <property type="entry name" value="Calmod_bind_M"/>
</dbReference>
<evidence type="ECO:0000259" key="10">
    <source>
        <dbReference type="Pfam" id="PF20452"/>
    </source>
</evidence>
<evidence type="ECO:0000256" key="5">
    <source>
        <dbReference type="ARBA" id="ARBA00023159"/>
    </source>
</evidence>
<reference evidence="11 12" key="1">
    <citation type="journal article" date="2015" name="Proc. Natl. Acad. Sci. U.S.A.">
        <title>The resurrection genome of Boea hygrometrica: A blueprint for survival of dehydration.</title>
        <authorList>
            <person name="Xiao L."/>
            <person name="Yang G."/>
            <person name="Zhang L."/>
            <person name="Yang X."/>
            <person name="Zhao S."/>
            <person name="Ji Z."/>
            <person name="Zhou Q."/>
            <person name="Hu M."/>
            <person name="Wang Y."/>
            <person name="Chen M."/>
            <person name="Xu Y."/>
            <person name="Jin H."/>
            <person name="Xiao X."/>
            <person name="Hu G."/>
            <person name="Bao F."/>
            <person name="Hu Y."/>
            <person name="Wan P."/>
            <person name="Li L."/>
            <person name="Deng X."/>
            <person name="Kuang T."/>
            <person name="Xiang C."/>
            <person name="Zhu J.K."/>
            <person name="Oliver M.J."/>
            <person name="He Y."/>
        </authorList>
    </citation>
    <scope>NUCLEOTIDE SEQUENCE [LARGE SCALE GENOMIC DNA]</scope>
    <source>
        <strain evidence="12">cv. XS01</strain>
    </source>
</reference>
<keyword evidence="3" id="KW-0805">Transcription regulation</keyword>
<dbReference type="InterPro" id="IPR012416">
    <property type="entry name" value="CBP60"/>
</dbReference>
<keyword evidence="6" id="KW-0804">Transcription</keyword>
<dbReference type="EMBL" id="KQ993220">
    <property type="protein sequence ID" value="KZV49193.1"/>
    <property type="molecule type" value="Genomic_DNA"/>
</dbReference>
<evidence type="ECO:0000259" key="9">
    <source>
        <dbReference type="Pfam" id="PF20451"/>
    </source>
</evidence>
<evidence type="ECO:0000313" key="12">
    <source>
        <dbReference type="Proteomes" id="UP000250235"/>
    </source>
</evidence>
<evidence type="ECO:0000256" key="4">
    <source>
        <dbReference type="ARBA" id="ARBA00023125"/>
    </source>
</evidence>
<evidence type="ECO:0000256" key="6">
    <source>
        <dbReference type="ARBA" id="ARBA00023163"/>
    </source>
</evidence>
<evidence type="ECO:0000256" key="1">
    <source>
        <dbReference type="ARBA" id="ARBA00004123"/>
    </source>
</evidence>
<accession>A0A2Z7CQY8</accession>
<comment type="subcellular location">
    <subcellularLocation>
        <location evidence="1">Nucleus</location>
    </subcellularLocation>
</comment>
<dbReference type="InterPro" id="IPR046831">
    <property type="entry name" value="Calmodulin_bind_N"/>
</dbReference>
<name>A0A2Z7CQY8_9LAMI</name>
<feature type="domain" description="Calmodulin binding protein central" evidence="9">
    <location>
        <begin position="218"/>
        <end position="282"/>
    </location>
</feature>
<dbReference type="PANTHER" id="PTHR31713:SF43">
    <property type="entry name" value="CALMODULIN-BINDING PROTEIN 60 G"/>
    <property type="match status" value="1"/>
</dbReference>
<evidence type="ECO:0000313" key="11">
    <source>
        <dbReference type="EMBL" id="KZV49193.1"/>
    </source>
</evidence>
<dbReference type="GO" id="GO:0080142">
    <property type="term" value="P:regulation of salicylic acid biosynthetic process"/>
    <property type="evidence" value="ECO:0007669"/>
    <property type="project" value="TreeGrafter"/>
</dbReference>
<dbReference type="Pfam" id="PF07887">
    <property type="entry name" value="Calmodulin_bind"/>
    <property type="match status" value="1"/>
</dbReference>
<dbReference type="Pfam" id="PF20451">
    <property type="entry name" value="Calmod_bind_M"/>
    <property type="match status" value="1"/>
</dbReference>
<feature type="domain" description="Calmodulin binding protein C-terminal" evidence="10">
    <location>
        <begin position="287"/>
        <end position="344"/>
    </location>
</feature>
<evidence type="ECO:0000256" key="7">
    <source>
        <dbReference type="ARBA" id="ARBA00023242"/>
    </source>
</evidence>
<evidence type="ECO:0000256" key="3">
    <source>
        <dbReference type="ARBA" id="ARBA00023015"/>
    </source>
</evidence>
<dbReference type="Pfam" id="PF20452">
    <property type="entry name" value="Calmod_bind_C"/>
    <property type="match status" value="1"/>
</dbReference>
<protein>
    <submittedName>
        <fullName evidence="11">Uncharacterized protein</fullName>
    </submittedName>
</protein>
<feature type="domain" description="Calmodulin binding protein-like N-terminal" evidence="8">
    <location>
        <begin position="59"/>
        <end position="205"/>
    </location>
</feature>
<dbReference type="GO" id="GO:0005516">
    <property type="term" value="F:calmodulin binding"/>
    <property type="evidence" value="ECO:0007669"/>
    <property type="project" value="InterPro"/>
</dbReference>
<dbReference type="GO" id="GO:0043565">
    <property type="term" value="F:sequence-specific DNA binding"/>
    <property type="evidence" value="ECO:0007669"/>
    <property type="project" value="TreeGrafter"/>
</dbReference>
<dbReference type="InterPro" id="IPR046829">
    <property type="entry name" value="Calmod_bind_C"/>
</dbReference>
<keyword evidence="7" id="KW-0539">Nucleus</keyword>
<dbReference type="OrthoDB" id="748178at2759"/>
<dbReference type="GO" id="GO:0005634">
    <property type="term" value="C:nucleus"/>
    <property type="evidence" value="ECO:0007669"/>
    <property type="project" value="UniProtKB-SubCell"/>
</dbReference>
<keyword evidence="12" id="KW-1185">Reference proteome</keyword>
<dbReference type="PANTHER" id="PTHR31713">
    <property type="entry name" value="OS02G0177800 PROTEIN"/>
    <property type="match status" value="1"/>
</dbReference>
<comment type="similarity">
    <text evidence="2">Belongs to the plant ACBP60 protein family.</text>
</comment>
<dbReference type="Proteomes" id="UP000250235">
    <property type="component" value="Unassembled WGS sequence"/>
</dbReference>
<gene>
    <name evidence="11" type="ORF">F511_40401</name>
</gene>
<evidence type="ECO:0000259" key="8">
    <source>
        <dbReference type="Pfam" id="PF07887"/>
    </source>
</evidence>
<keyword evidence="5" id="KW-0010">Activator</keyword>
<evidence type="ECO:0000256" key="2">
    <source>
        <dbReference type="ARBA" id="ARBA00007214"/>
    </source>
</evidence>
<dbReference type="AlphaFoldDB" id="A0A2Z7CQY8"/>